<evidence type="ECO:0008006" key="3">
    <source>
        <dbReference type="Google" id="ProtNLM"/>
    </source>
</evidence>
<dbReference type="HOGENOM" id="CLU_2690315_0_0_1"/>
<keyword evidence="2" id="KW-1185">Reference proteome</keyword>
<name>E9GEA7_DAPPU</name>
<dbReference type="EMBL" id="GL732540">
    <property type="protein sequence ID" value="EFX82343.1"/>
    <property type="molecule type" value="Genomic_DNA"/>
</dbReference>
<protein>
    <recommendedName>
        <fullName evidence="3">Peptidase S1 domain-containing protein</fullName>
    </recommendedName>
</protein>
<gene>
    <name evidence="1" type="ORF">DAPPUDRAFT_241459</name>
</gene>
<dbReference type="InParanoid" id="E9GEA7"/>
<evidence type="ECO:0000313" key="2">
    <source>
        <dbReference type="Proteomes" id="UP000000305"/>
    </source>
</evidence>
<proteinExistence type="predicted"/>
<evidence type="ECO:0000313" key="1">
    <source>
        <dbReference type="EMBL" id="EFX82343.1"/>
    </source>
</evidence>
<dbReference type="KEGG" id="dpx:DAPPUDRAFT_241459"/>
<dbReference type="SUPFAM" id="SSF50494">
    <property type="entry name" value="Trypsin-like serine proteases"/>
    <property type="match status" value="1"/>
</dbReference>
<dbReference type="Gene3D" id="2.40.10.10">
    <property type="entry name" value="Trypsin-like serine proteases"/>
    <property type="match status" value="1"/>
</dbReference>
<accession>E9GEA7</accession>
<reference evidence="1 2" key="1">
    <citation type="journal article" date="2011" name="Science">
        <title>The ecoresponsive genome of Daphnia pulex.</title>
        <authorList>
            <person name="Colbourne J.K."/>
            <person name="Pfrender M.E."/>
            <person name="Gilbert D."/>
            <person name="Thomas W.K."/>
            <person name="Tucker A."/>
            <person name="Oakley T.H."/>
            <person name="Tokishita S."/>
            <person name="Aerts A."/>
            <person name="Arnold G.J."/>
            <person name="Basu M.K."/>
            <person name="Bauer D.J."/>
            <person name="Caceres C.E."/>
            <person name="Carmel L."/>
            <person name="Casola C."/>
            <person name="Choi J.H."/>
            <person name="Detter J.C."/>
            <person name="Dong Q."/>
            <person name="Dusheyko S."/>
            <person name="Eads B.D."/>
            <person name="Frohlich T."/>
            <person name="Geiler-Samerotte K.A."/>
            <person name="Gerlach D."/>
            <person name="Hatcher P."/>
            <person name="Jogdeo S."/>
            <person name="Krijgsveld J."/>
            <person name="Kriventseva E.V."/>
            <person name="Kultz D."/>
            <person name="Laforsch C."/>
            <person name="Lindquist E."/>
            <person name="Lopez J."/>
            <person name="Manak J.R."/>
            <person name="Muller J."/>
            <person name="Pangilinan J."/>
            <person name="Patwardhan R.P."/>
            <person name="Pitluck S."/>
            <person name="Pritham E.J."/>
            <person name="Rechtsteiner A."/>
            <person name="Rho M."/>
            <person name="Rogozin I.B."/>
            <person name="Sakarya O."/>
            <person name="Salamov A."/>
            <person name="Schaack S."/>
            <person name="Shapiro H."/>
            <person name="Shiga Y."/>
            <person name="Skalitzky C."/>
            <person name="Smith Z."/>
            <person name="Souvorov A."/>
            <person name="Sung W."/>
            <person name="Tang Z."/>
            <person name="Tsuchiya D."/>
            <person name="Tu H."/>
            <person name="Vos H."/>
            <person name="Wang M."/>
            <person name="Wolf Y.I."/>
            <person name="Yamagata H."/>
            <person name="Yamada T."/>
            <person name="Ye Y."/>
            <person name="Shaw J.R."/>
            <person name="Andrews J."/>
            <person name="Crease T.J."/>
            <person name="Tang H."/>
            <person name="Lucas S.M."/>
            <person name="Robertson H.M."/>
            <person name="Bork P."/>
            <person name="Koonin E.V."/>
            <person name="Zdobnov E.M."/>
            <person name="Grigoriev I.V."/>
            <person name="Lynch M."/>
            <person name="Boore J.L."/>
        </authorList>
    </citation>
    <scope>NUCLEOTIDE SEQUENCE [LARGE SCALE GENOMIC DNA]</scope>
</reference>
<dbReference type="AlphaFoldDB" id="E9GEA7"/>
<sequence>MFKQTEDCAYKQIGIVSLAPKSDSCRIGNSSAYTRSSSYSSWVNKITSPATSPSSAPVKRRPSLCYSFHSPLSP</sequence>
<dbReference type="InterPro" id="IPR043504">
    <property type="entry name" value="Peptidase_S1_PA_chymotrypsin"/>
</dbReference>
<dbReference type="InterPro" id="IPR009003">
    <property type="entry name" value="Peptidase_S1_PA"/>
</dbReference>
<organism evidence="1 2">
    <name type="scientific">Daphnia pulex</name>
    <name type="common">Water flea</name>
    <dbReference type="NCBI Taxonomy" id="6669"/>
    <lineage>
        <taxon>Eukaryota</taxon>
        <taxon>Metazoa</taxon>
        <taxon>Ecdysozoa</taxon>
        <taxon>Arthropoda</taxon>
        <taxon>Crustacea</taxon>
        <taxon>Branchiopoda</taxon>
        <taxon>Diplostraca</taxon>
        <taxon>Cladocera</taxon>
        <taxon>Anomopoda</taxon>
        <taxon>Daphniidae</taxon>
        <taxon>Daphnia</taxon>
    </lineage>
</organism>
<dbReference type="Proteomes" id="UP000000305">
    <property type="component" value="Unassembled WGS sequence"/>
</dbReference>